<evidence type="ECO:0000256" key="8">
    <source>
        <dbReference type="ARBA" id="ARBA00022840"/>
    </source>
</evidence>
<evidence type="ECO:0000256" key="2">
    <source>
        <dbReference type="ARBA" id="ARBA00022527"/>
    </source>
</evidence>
<dbReference type="InterPro" id="IPR035897">
    <property type="entry name" value="Toll_tir_struct_dom_sf"/>
</dbReference>
<dbReference type="Pfam" id="PF25497">
    <property type="entry name" value="COR-B"/>
    <property type="match status" value="1"/>
</dbReference>
<dbReference type="Proteomes" id="UP000218113">
    <property type="component" value="Unassembled WGS sequence"/>
</dbReference>
<reference evidence="15" key="1">
    <citation type="submission" date="2017-08" db="EMBL/GenBank/DDBJ databases">
        <title>A dynamic microbial community with high functional redundancy inhabits the cold, oxic subseafloor aquifer.</title>
        <authorList>
            <person name="Tully B.J."/>
            <person name="Wheat C.G."/>
            <person name="Glazer B.T."/>
            <person name="Huber J.A."/>
        </authorList>
    </citation>
    <scope>NUCLEOTIDE SEQUENCE [LARGE SCALE GENOMIC DNA]</scope>
</reference>
<dbReference type="PRINTS" id="PR00449">
    <property type="entry name" value="RASTRNSFRMNG"/>
</dbReference>
<dbReference type="Pfam" id="PF13855">
    <property type="entry name" value="LRR_8"/>
    <property type="match status" value="4"/>
</dbReference>
<dbReference type="Gene3D" id="1.10.10.10">
    <property type="entry name" value="Winged helix-like DNA-binding domain superfamily/Winged helix DNA-binding domain"/>
    <property type="match status" value="1"/>
</dbReference>
<evidence type="ECO:0000256" key="4">
    <source>
        <dbReference type="ARBA" id="ARBA00022679"/>
    </source>
</evidence>
<keyword evidence="7" id="KW-0418">Kinase</keyword>
<dbReference type="SMART" id="SM00365">
    <property type="entry name" value="LRR_SD22"/>
    <property type="match status" value="9"/>
</dbReference>
<dbReference type="EMBL" id="NVSR01000012">
    <property type="protein sequence ID" value="PCI29610.1"/>
    <property type="molecule type" value="Genomic_DNA"/>
</dbReference>
<dbReference type="PROSITE" id="PS51419">
    <property type="entry name" value="RAB"/>
    <property type="match status" value="1"/>
</dbReference>
<evidence type="ECO:0000259" key="12">
    <source>
        <dbReference type="PROSITE" id="PS50104"/>
    </source>
</evidence>
<dbReference type="SUPFAM" id="SSF52200">
    <property type="entry name" value="Toll/Interleukin receptor TIR domain"/>
    <property type="match status" value="1"/>
</dbReference>
<dbReference type="SUPFAM" id="SSF52047">
    <property type="entry name" value="RNI-like"/>
    <property type="match status" value="2"/>
</dbReference>
<dbReference type="PROSITE" id="PS50104">
    <property type="entry name" value="TIR"/>
    <property type="match status" value="1"/>
</dbReference>
<comment type="caution">
    <text evidence="14">The sequence shown here is derived from an EMBL/GenBank/DDBJ whole genome shotgun (WGS) entry which is preliminary data.</text>
</comment>
<keyword evidence="2" id="KW-0723">Serine/threonine-protein kinase</keyword>
<dbReference type="InterPro" id="IPR027417">
    <property type="entry name" value="P-loop_NTPase"/>
</dbReference>
<evidence type="ECO:0000256" key="10">
    <source>
        <dbReference type="ARBA" id="ARBA00047899"/>
    </source>
</evidence>
<dbReference type="SMART" id="SM00255">
    <property type="entry name" value="TIR"/>
    <property type="match status" value="1"/>
</dbReference>
<comment type="catalytic activity">
    <reaction evidence="11">
        <text>L-seryl-[protein] + ATP = O-phospho-L-seryl-[protein] + ADP + H(+)</text>
        <dbReference type="Rhea" id="RHEA:17989"/>
        <dbReference type="Rhea" id="RHEA-COMP:9863"/>
        <dbReference type="Rhea" id="RHEA-COMP:11604"/>
        <dbReference type="ChEBI" id="CHEBI:15378"/>
        <dbReference type="ChEBI" id="CHEBI:29999"/>
        <dbReference type="ChEBI" id="CHEBI:30616"/>
        <dbReference type="ChEBI" id="CHEBI:83421"/>
        <dbReference type="ChEBI" id="CHEBI:456216"/>
        <dbReference type="EC" id="2.7.11.1"/>
    </reaction>
</comment>
<keyword evidence="4" id="KW-0808">Transferase</keyword>
<keyword evidence="3" id="KW-0433">Leucine-rich repeat</keyword>
<evidence type="ECO:0000256" key="6">
    <source>
        <dbReference type="ARBA" id="ARBA00022741"/>
    </source>
</evidence>
<dbReference type="SMART" id="SM00175">
    <property type="entry name" value="RAB"/>
    <property type="match status" value="1"/>
</dbReference>
<dbReference type="PRINTS" id="PR00019">
    <property type="entry name" value="LEURICHRPT"/>
</dbReference>
<name>A0A2A4T7J0_9DELT</name>
<dbReference type="EC" id="2.7.11.1" evidence="1"/>
<dbReference type="SMART" id="SM00369">
    <property type="entry name" value="LRR_TYP"/>
    <property type="match status" value="15"/>
</dbReference>
<keyword evidence="6" id="KW-0547">Nucleotide-binding</keyword>
<protein>
    <recommendedName>
        <fullName evidence="1">non-specific serine/threonine protein kinase</fullName>
        <ecNumber evidence="1">2.7.11.1</ecNumber>
    </recommendedName>
</protein>
<dbReference type="PROSITE" id="PS51424">
    <property type="entry name" value="ROC"/>
    <property type="match status" value="1"/>
</dbReference>
<evidence type="ECO:0000256" key="11">
    <source>
        <dbReference type="ARBA" id="ARBA00048679"/>
    </source>
</evidence>
<evidence type="ECO:0000313" key="14">
    <source>
        <dbReference type="EMBL" id="PCI29610.1"/>
    </source>
</evidence>
<evidence type="ECO:0000256" key="5">
    <source>
        <dbReference type="ARBA" id="ARBA00022737"/>
    </source>
</evidence>
<dbReference type="InterPro" id="IPR050216">
    <property type="entry name" value="LRR_domain-containing"/>
</dbReference>
<dbReference type="SMART" id="SM00173">
    <property type="entry name" value="RAS"/>
    <property type="match status" value="1"/>
</dbReference>
<keyword evidence="8" id="KW-0067">ATP-binding</keyword>
<dbReference type="InterPro" id="IPR020859">
    <property type="entry name" value="ROC"/>
</dbReference>
<gene>
    <name evidence="14" type="ORF">COB67_03805</name>
</gene>
<dbReference type="PANTHER" id="PTHR48051:SF54">
    <property type="entry name" value="LEUCINE-RICH REPEAT-CONTAINING PROTEIN"/>
    <property type="match status" value="1"/>
</dbReference>
<dbReference type="SUPFAM" id="SSF52540">
    <property type="entry name" value="P-loop containing nucleoside triphosphate hydrolases"/>
    <property type="match status" value="1"/>
</dbReference>
<dbReference type="Gene3D" id="3.80.10.10">
    <property type="entry name" value="Ribonuclease Inhibitor"/>
    <property type="match status" value="4"/>
</dbReference>
<dbReference type="PANTHER" id="PTHR48051">
    <property type="match status" value="1"/>
</dbReference>
<organism evidence="14 15">
    <name type="scientific">SAR324 cluster bacterium</name>
    <dbReference type="NCBI Taxonomy" id="2024889"/>
    <lineage>
        <taxon>Bacteria</taxon>
        <taxon>Deltaproteobacteria</taxon>
        <taxon>SAR324 cluster</taxon>
    </lineage>
</organism>
<dbReference type="InterPro" id="IPR001611">
    <property type="entry name" value="Leu-rich_rpt"/>
</dbReference>
<dbReference type="GO" id="GO:0005524">
    <property type="term" value="F:ATP binding"/>
    <property type="evidence" value="ECO:0007669"/>
    <property type="project" value="UniProtKB-KW"/>
</dbReference>
<dbReference type="SMART" id="SM00364">
    <property type="entry name" value="LRR_BAC"/>
    <property type="match status" value="15"/>
</dbReference>
<evidence type="ECO:0000256" key="9">
    <source>
        <dbReference type="ARBA" id="ARBA00023134"/>
    </source>
</evidence>
<dbReference type="Gene3D" id="3.30.310.200">
    <property type="match status" value="1"/>
</dbReference>
<keyword evidence="5" id="KW-0677">Repeat</keyword>
<dbReference type="Gene3D" id="3.40.50.300">
    <property type="entry name" value="P-loop containing nucleotide triphosphate hydrolases"/>
    <property type="match status" value="1"/>
</dbReference>
<dbReference type="AlphaFoldDB" id="A0A2A4T7J0"/>
<feature type="domain" description="Roc" evidence="13">
    <location>
        <begin position="562"/>
        <end position="743"/>
    </location>
</feature>
<evidence type="ECO:0000313" key="15">
    <source>
        <dbReference type="Proteomes" id="UP000218113"/>
    </source>
</evidence>
<evidence type="ECO:0000259" key="13">
    <source>
        <dbReference type="PROSITE" id="PS51424"/>
    </source>
</evidence>
<dbReference type="Pfam" id="PF13676">
    <property type="entry name" value="TIR_2"/>
    <property type="match status" value="1"/>
</dbReference>
<dbReference type="Gene3D" id="1.10.10.2200">
    <property type="match status" value="1"/>
</dbReference>
<proteinExistence type="predicted"/>
<keyword evidence="9" id="KW-0342">GTP-binding</keyword>
<dbReference type="Pfam" id="PF08477">
    <property type="entry name" value="Roc"/>
    <property type="match status" value="1"/>
</dbReference>
<feature type="domain" description="TIR" evidence="12">
    <location>
        <begin position="1079"/>
        <end position="1206"/>
    </location>
</feature>
<dbReference type="Pfam" id="PF16095">
    <property type="entry name" value="COR-A"/>
    <property type="match status" value="1"/>
</dbReference>
<dbReference type="GO" id="GO:0005737">
    <property type="term" value="C:cytoplasm"/>
    <property type="evidence" value="ECO:0007669"/>
    <property type="project" value="TreeGrafter"/>
</dbReference>
<sequence length="1264" mass="146110">MSKTPQWALDKIEQAKKEKATTLYLGGWGENPFTSVPEEVREIDGLERLDLSNNKIETLPNWLEAINSLSWIDIRGNPLRRGTNLSGLYLDFHQYDKLQNEILPQSVEGISLKDWQKEKLPKILFELLNLKTLAITTCKHETILDELSHFQNMQVLSVMGSQFQQFPESITQLKNLYELDIIGSYLQQLPESISKLQDLHTLNVGMNLLEQLPESITKLKKLQALYIGSNQLKQLPESITKLQNLKILYIGSNQLKGVPNSIVELQNLEALYIDSNQLKYLPESITKLQNLKILYTDYNQLHELPESIAKLQNLKELHIESNQFNELPESIAKLKNLKTLNISSNQLKELPDSIAKLQNLQALYIDSNLLKKLPESITKLKNLKILHTASNQLKELPDSIAKLQSLQTLDIHSNQLKLFPESISKLQNLQTLNIALNGLKHFPESISKLQNLQTLNIYSNQFKHFPESITKLRKLHTLDISYNQLKHFPESITKLEKLRQLKLEGNQLQIVPPWILDCPALENLELKGYGFQTENPVCFPPKEVAFQGLEAIRAFYQDLEKGGQTNNEAKLILIGNGGTGKTSLVKRLLHDEFDPEEDSTHGIRIEELSLPLSDGTEVQLKVWDFGGQDIYHATHQYFFSDRALYLVVAAPTEHLTEARKAGQLTGVENEEQPLEYWLDHVQSFGKNSPIIVVQNKIDLDFQHLNRGDLSKQYGVHDFVEVSASNRDGLSQLKQSIKKQLESDSLFKKQLKITLPKSWISVKLHLEGLGKHQKTISYGKYQEICRQYEVPENSQKPLCRYLHDTVSLLHFADYQELKSLLILDPTWATDLVYKILDQKLLAKKGQFDRTWVAEILPDRSEEEQENFIQLMLRFQLCFEHPTLEKTYVAAQLLPEQRPDEFAMLWEQPNHCRLIYRYLQFFPKSVMIRCLSQFGKQAEKHTYWKHGILLDKGGNRFLIEAFPETKEIKISVKGDLSHPFLGKIHQALTEINSRFPVTTLVACICEGCQQGDPHSYQRPQLLKYSKMGDIPVVCHQSRLSLAPSLLLKGLLTEDEKKGIFRKPDVKSRSQPLEQKPNTPTEPIPLFISYRRQGESRELVNKLEEACTGEEFRLMRDDRELGYLDDIQKFMKRLTQAEQIVVVISDEYLRSESCMFELTEMYRHGEFFDRVFPIVLESAQLHDATARTQVVKYWKSQVEELKEALDLDLYEQQKPEFHVLSRRSYYMNNISMIIAELAKRNTLTPEILREKDFTRLFQEIRKRVTIN</sequence>
<dbReference type="InterPro" id="IPR036388">
    <property type="entry name" value="WH-like_DNA-bd_sf"/>
</dbReference>
<dbReference type="InterPro" id="IPR057263">
    <property type="entry name" value="COR-B"/>
</dbReference>
<comment type="catalytic activity">
    <reaction evidence="10">
        <text>L-threonyl-[protein] + ATP = O-phospho-L-threonyl-[protein] + ADP + H(+)</text>
        <dbReference type="Rhea" id="RHEA:46608"/>
        <dbReference type="Rhea" id="RHEA-COMP:11060"/>
        <dbReference type="Rhea" id="RHEA-COMP:11605"/>
        <dbReference type="ChEBI" id="CHEBI:15378"/>
        <dbReference type="ChEBI" id="CHEBI:30013"/>
        <dbReference type="ChEBI" id="CHEBI:30616"/>
        <dbReference type="ChEBI" id="CHEBI:61977"/>
        <dbReference type="ChEBI" id="CHEBI:456216"/>
        <dbReference type="EC" id="2.7.11.1"/>
    </reaction>
</comment>
<dbReference type="Gene3D" id="3.40.50.10140">
    <property type="entry name" value="Toll/interleukin-1 receptor homology (TIR) domain"/>
    <property type="match status" value="1"/>
</dbReference>
<evidence type="ECO:0000256" key="7">
    <source>
        <dbReference type="ARBA" id="ARBA00022777"/>
    </source>
</evidence>
<dbReference type="InterPro" id="IPR032171">
    <property type="entry name" value="COR-A"/>
</dbReference>
<evidence type="ECO:0000256" key="3">
    <source>
        <dbReference type="ARBA" id="ARBA00022614"/>
    </source>
</evidence>
<dbReference type="InterPro" id="IPR055414">
    <property type="entry name" value="LRR_R13L4/SHOC2-like"/>
</dbReference>
<dbReference type="InterPro" id="IPR032675">
    <property type="entry name" value="LRR_dom_sf"/>
</dbReference>
<dbReference type="Pfam" id="PF23598">
    <property type="entry name" value="LRR_14"/>
    <property type="match status" value="1"/>
</dbReference>
<dbReference type="InterPro" id="IPR000157">
    <property type="entry name" value="TIR_dom"/>
</dbReference>
<evidence type="ECO:0000256" key="1">
    <source>
        <dbReference type="ARBA" id="ARBA00012513"/>
    </source>
</evidence>
<dbReference type="GO" id="GO:0004674">
    <property type="term" value="F:protein serine/threonine kinase activity"/>
    <property type="evidence" value="ECO:0007669"/>
    <property type="project" value="UniProtKB-KW"/>
</dbReference>
<accession>A0A2A4T7J0</accession>
<dbReference type="InterPro" id="IPR003591">
    <property type="entry name" value="Leu-rich_rpt_typical-subtyp"/>
</dbReference>
<dbReference type="PROSITE" id="PS51450">
    <property type="entry name" value="LRR"/>
    <property type="match status" value="3"/>
</dbReference>
<dbReference type="GO" id="GO:0007165">
    <property type="term" value="P:signal transduction"/>
    <property type="evidence" value="ECO:0007669"/>
    <property type="project" value="InterPro"/>
</dbReference>